<evidence type="ECO:0000313" key="1">
    <source>
        <dbReference type="EMBL" id="RIB17922.1"/>
    </source>
</evidence>
<dbReference type="EMBL" id="QKWP01000574">
    <property type="protein sequence ID" value="RIB17922.1"/>
    <property type="molecule type" value="Genomic_DNA"/>
</dbReference>
<keyword evidence="2" id="KW-1185">Reference proteome</keyword>
<organism evidence="1 2">
    <name type="scientific">Gigaspora rosea</name>
    <dbReference type="NCBI Taxonomy" id="44941"/>
    <lineage>
        <taxon>Eukaryota</taxon>
        <taxon>Fungi</taxon>
        <taxon>Fungi incertae sedis</taxon>
        <taxon>Mucoromycota</taxon>
        <taxon>Glomeromycotina</taxon>
        <taxon>Glomeromycetes</taxon>
        <taxon>Diversisporales</taxon>
        <taxon>Gigasporaceae</taxon>
        <taxon>Gigaspora</taxon>
    </lineage>
</organism>
<comment type="caution">
    <text evidence="1">The sequence shown here is derived from an EMBL/GenBank/DDBJ whole genome shotgun (WGS) entry which is preliminary data.</text>
</comment>
<name>A0A397V791_9GLOM</name>
<evidence type="ECO:0000313" key="2">
    <source>
        <dbReference type="Proteomes" id="UP000266673"/>
    </source>
</evidence>
<proteinExistence type="predicted"/>
<protein>
    <submittedName>
        <fullName evidence="1">Uncharacterized protein</fullName>
    </submittedName>
</protein>
<sequence length="190" mass="21785">MLSMWMRIVEPSTRTSPVQIIKGGEYDLNNFPLTVITNLIKATMRTKINPWETQIGLTPTIAHSTVTGHNFDPTLPPKESGHSHNIITCLYSWPAGIMQMVSVKPHKRNKQRFYRAITKFRVGCVRYPDPKFWGPRIRRETTEYYLLFPGAYPVSVSTANIICIHQIKLNSGISDRTIPQCFSIRSVDFF</sequence>
<accession>A0A397V791</accession>
<gene>
    <name evidence="1" type="ORF">C2G38_1391038</name>
</gene>
<reference evidence="1 2" key="1">
    <citation type="submission" date="2018-06" db="EMBL/GenBank/DDBJ databases">
        <title>Comparative genomics reveals the genomic features of Rhizophagus irregularis, R. cerebriforme, R. diaphanum and Gigaspora rosea, and their symbiotic lifestyle signature.</title>
        <authorList>
            <person name="Morin E."/>
            <person name="San Clemente H."/>
            <person name="Chen E.C.H."/>
            <person name="De La Providencia I."/>
            <person name="Hainaut M."/>
            <person name="Kuo A."/>
            <person name="Kohler A."/>
            <person name="Murat C."/>
            <person name="Tang N."/>
            <person name="Roy S."/>
            <person name="Loubradou J."/>
            <person name="Henrissat B."/>
            <person name="Grigoriev I.V."/>
            <person name="Corradi N."/>
            <person name="Roux C."/>
            <person name="Martin F.M."/>
        </authorList>
    </citation>
    <scope>NUCLEOTIDE SEQUENCE [LARGE SCALE GENOMIC DNA]</scope>
    <source>
        <strain evidence="1 2">DAOM 194757</strain>
    </source>
</reference>
<dbReference type="Proteomes" id="UP000266673">
    <property type="component" value="Unassembled WGS sequence"/>
</dbReference>
<dbReference type="AlphaFoldDB" id="A0A397V791"/>